<dbReference type="EMBL" id="JBBPBM010000024">
    <property type="protein sequence ID" value="KAK8542213.1"/>
    <property type="molecule type" value="Genomic_DNA"/>
</dbReference>
<proteinExistence type="predicted"/>
<organism evidence="1 2">
    <name type="scientific">Hibiscus sabdariffa</name>
    <name type="common">roselle</name>
    <dbReference type="NCBI Taxonomy" id="183260"/>
    <lineage>
        <taxon>Eukaryota</taxon>
        <taxon>Viridiplantae</taxon>
        <taxon>Streptophyta</taxon>
        <taxon>Embryophyta</taxon>
        <taxon>Tracheophyta</taxon>
        <taxon>Spermatophyta</taxon>
        <taxon>Magnoliopsida</taxon>
        <taxon>eudicotyledons</taxon>
        <taxon>Gunneridae</taxon>
        <taxon>Pentapetalae</taxon>
        <taxon>rosids</taxon>
        <taxon>malvids</taxon>
        <taxon>Malvales</taxon>
        <taxon>Malvaceae</taxon>
        <taxon>Malvoideae</taxon>
        <taxon>Hibiscus</taxon>
    </lineage>
</organism>
<name>A0ABR2DLA8_9ROSI</name>
<accession>A0ABR2DLA8</accession>
<keyword evidence="2" id="KW-1185">Reference proteome</keyword>
<gene>
    <name evidence="1" type="ORF">V6N12_014816</name>
</gene>
<comment type="caution">
    <text evidence="1">The sequence shown here is derived from an EMBL/GenBank/DDBJ whole genome shotgun (WGS) entry which is preliminary data.</text>
</comment>
<evidence type="ECO:0000313" key="2">
    <source>
        <dbReference type="Proteomes" id="UP001472677"/>
    </source>
</evidence>
<evidence type="ECO:0000313" key="1">
    <source>
        <dbReference type="EMBL" id="KAK8542213.1"/>
    </source>
</evidence>
<protein>
    <submittedName>
        <fullName evidence="1">Uncharacterized protein</fullName>
    </submittedName>
</protein>
<reference evidence="1 2" key="1">
    <citation type="journal article" date="2024" name="G3 (Bethesda)">
        <title>Genome assembly of Hibiscus sabdariffa L. provides insights into metabolisms of medicinal natural products.</title>
        <authorList>
            <person name="Kim T."/>
        </authorList>
    </citation>
    <scope>NUCLEOTIDE SEQUENCE [LARGE SCALE GENOMIC DNA]</scope>
    <source>
        <strain evidence="1">TK-2024</strain>
        <tissue evidence="1">Old leaves</tissue>
    </source>
</reference>
<sequence>MTVAVIVVEDLICCNDEVDGYDCDVISCVYGEDRESIAKVVRTPAGL</sequence>
<dbReference type="Proteomes" id="UP001472677">
    <property type="component" value="Unassembled WGS sequence"/>
</dbReference>